<organism evidence="2 3">
    <name type="scientific">Uabimicrobium amorphum</name>
    <dbReference type="NCBI Taxonomy" id="2596890"/>
    <lineage>
        <taxon>Bacteria</taxon>
        <taxon>Pseudomonadati</taxon>
        <taxon>Planctomycetota</taxon>
        <taxon>Candidatus Uabimicrobiia</taxon>
        <taxon>Candidatus Uabimicrobiales</taxon>
        <taxon>Candidatus Uabimicrobiaceae</taxon>
        <taxon>Candidatus Uabimicrobium</taxon>
    </lineage>
</organism>
<feature type="transmembrane region" description="Helical" evidence="1">
    <location>
        <begin position="20"/>
        <end position="39"/>
    </location>
</feature>
<dbReference type="InterPro" id="IPR045584">
    <property type="entry name" value="Pilin-like"/>
</dbReference>
<sequence>MGTFKEVNIMIKRKSGFTLLEVMVALAILSIAVSTLLVIRNEAVEESIKAVQFRQLQNLLEQKMTEVISGVERRRGGDFRKEGFEYYEWDVKKRQKVLSTKSPETQKEFSVKINEITVSVYHTENEEEKYVLQAEILAERPDNEEKK</sequence>
<dbReference type="KEGG" id="uam:UABAM_06061"/>
<reference evidence="2 3" key="1">
    <citation type="submission" date="2019-08" db="EMBL/GenBank/DDBJ databases">
        <title>Complete genome sequence of Candidatus Uab amorphum.</title>
        <authorList>
            <person name="Shiratori T."/>
            <person name="Suzuki S."/>
            <person name="Kakizawa Y."/>
            <person name="Ishida K."/>
        </authorList>
    </citation>
    <scope>NUCLEOTIDE SEQUENCE [LARGE SCALE GENOMIC DNA]</scope>
    <source>
        <strain evidence="2 3">SRT547</strain>
    </source>
</reference>
<dbReference type="Pfam" id="PF07963">
    <property type="entry name" value="N_methyl"/>
    <property type="match status" value="1"/>
</dbReference>
<evidence type="ECO:0000256" key="1">
    <source>
        <dbReference type="SAM" id="Phobius"/>
    </source>
</evidence>
<dbReference type="OrthoDB" id="5405763at2"/>
<keyword evidence="1" id="KW-0472">Membrane</keyword>
<gene>
    <name evidence="2" type="ORF">UABAM_06061</name>
</gene>
<dbReference type="InterPro" id="IPR012902">
    <property type="entry name" value="N_methyl_site"/>
</dbReference>
<evidence type="ECO:0000313" key="3">
    <source>
        <dbReference type="Proteomes" id="UP000326354"/>
    </source>
</evidence>
<dbReference type="SUPFAM" id="SSF54523">
    <property type="entry name" value="Pili subunits"/>
    <property type="match status" value="1"/>
</dbReference>
<proteinExistence type="predicted"/>
<dbReference type="NCBIfam" id="TIGR02532">
    <property type="entry name" value="IV_pilin_GFxxxE"/>
    <property type="match status" value="1"/>
</dbReference>
<name>A0A5S9IT67_UABAM</name>
<protein>
    <recommendedName>
        <fullName evidence="4">Type II secretion system protein GspI</fullName>
    </recommendedName>
</protein>
<accession>A0A5S9IT67</accession>
<evidence type="ECO:0000313" key="2">
    <source>
        <dbReference type="EMBL" id="BBM87649.1"/>
    </source>
</evidence>
<evidence type="ECO:0008006" key="4">
    <source>
        <dbReference type="Google" id="ProtNLM"/>
    </source>
</evidence>
<dbReference type="AlphaFoldDB" id="A0A5S9IT67"/>
<dbReference type="PROSITE" id="PS00409">
    <property type="entry name" value="PROKAR_NTER_METHYL"/>
    <property type="match status" value="1"/>
</dbReference>
<keyword evidence="1" id="KW-1133">Transmembrane helix</keyword>
<keyword evidence="1" id="KW-0812">Transmembrane</keyword>
<keyword evidence="3" id="KW-1185">Reference proteome</keyword>
<dbReference type="EMBL" id="AP019860">
    <property type="protein sequence ID" value="BBM87649.1"/>
    <property type="molecule type" value="Genomic_DNA"/>
</dbReference>
<dbReference type="Proteomes" id="UP000326354">
    <property type="component" value="Chromosome"/>
</dbReference>